<dbReference type="InParanoid" id="K3YXV9"/>
<dbReference type="EnsemblPlants" id="KQL29106">
    <property type="protein sequence ID" value="KQL29106"/>
    <property type="gene ID" value="SETIT_019108mg"/>
</dbReference>
<name>K3YXV9_SETIT</name>
<keyword evidence="3" id="KW-1185">Reference proteome</keyword>
<protein>
    <recommendedName>
        <fullName evidence="1">PB1-like domain-containing protein</fullName>
    </recommendedName>
</protein>
<sequence>MVPLVQREGEPTPGLISGSFPHCVHNVGDDSDEFTIELHHRGFFVGQGLNRAYVDSKVSWFDHCEVDSWSLLWIQDFLEQLGYLKNLSDGLRIVCSDGDSVVIMSLVKKVKNFVLYVDHNNNIAGLDWDDIVANPVVSLPKVLSPK</sequence>
<dbReference type="Gramene" id="KQL29106">
    <property type="protein sequence ID" value="KQL29106"/>
    <property type="gene ID" value="SETIT_019108mg"/>
</dbReference>
<dbReference type="HOGENOM" id="CLU_149079_0_0_1"/>
<feature type="domain" description="PB1-like" evidence="1">
    <location>
        <begin position="31"/>
        <end position="117"/>
    </location>
</feature>
<proteinExistence type="predicted"/>
<reference evidence="3" key="1">
    <citation type="journal article" date="2012" name="Nat. Biotechnol.">
        <title>Reference genome sequence of the model plant Setaria.</title>
        <authorList>
            <person name="Bennetzen J.L."/>
            <person name="Schmutz J."/>
            <person name="Wang H."/>
            <person name="Percifield R."/>
            <person name="Hawkins J."/>
            <person name="Pontaroli A.C."/>
            <person name="Estep M."/>
            <person name="Feng L."/>
            <person name="Vaughn J.N."/>
            <person name="Grimwood J."/>
            <person name="Jenkins J."/>
            <person name="Barry K."/>
            <person name="Lindquist E."/>
            <person name="Hellsten U."/>
            <person name="Deshpande S."/>
            <person name="Wang X."/>
            <person name="Wu X."/>
            <person name="Mitros T."/>
            <person name="Triplett J."/>
            <person name="Yang X."/>
            <person name="Ye C.Y."/>
            <person name="Mauro-Herrera M."/>
            <person name="Wang L."/>
            <person name="Li P."/>
            <person name="Sharma M."/>
            <person name="Sharma R."/>
            <person name="Ronald P.C."/>
            <person name="Panaud O."/>
            <person name="Kellogg E.A."/>
            <person name="Brutnell T.P."/>
            <person name="Doust A.N."/>
            <person name="Tuskan G.A."/>
            <person name="Rokhsar D."/>
            <person name="Devos K.M."/>
        </authorList>
    </citation>
    <scope>NUCLEOTIDE SEQUENCE [LARGE SCALE GENOMIC DNA]</scope>
    <source>
        <strain evidence="3">cv. Yugu1</strain>
    </source>
</reference>
<organism evidence="2 3">
    <name type="scientific">Setaria italica</name>
    <name type="common">Foxtail millet</name>
    <name type="synonym">Panicum italicum</name>
    <dbReference type="NCBI Taxonomy" id="4555"/>
    <lineage>
        <taxon>Eukaryota</taxon>
        <taxon>Viridiplantae</taxon>
        <taxon>Streptophyta</taxon>
        <taxon>Embryophyta</taxon>
        <taxon>Tracheophyta</taxon>
        <taxon>Spermatophyta</taxon>
        <taxon>Magnoliopsida</taxon>
        <taxon>Liliopsida</taxon>
        <taxon>Poales</taxon>
        <taxon>Poaceae</taxon>
        <taxon>PACMAD clade</taxon>
        <taxon>Panicoideae</taxon>
        <taxon>Panicodae</taxon>
        <taxon>Paniceae</taxon>
        <taxon>Cenchrinae</taxon>
        <taxon>Setaria</taxon>
    </lineage>
</organism>
<dbReference type="Proteomes" id="UP000004995">
    <property type="component" value="Unassembled WGS sequence"/>
</dbReference>
<dbReference type="EMBL" id="AGNK02000163">
    <property type="status" value="NOT_ANNOTATED_CDS"/>
    <property type="molecule type" value="Genomic_DNA"/>
</dbReference>
<dbReference type="Pfam" id="PF26130">
    <property type="entry name" value="PB1-like"/>
    <property type="match status" value="1"/>
</dbReference>
<accession>K3YXV9</accession>
<evidence type="ECO:0000259" key="1">
    <source>
        <dbReference type="Pfam" id="PF26130"/>
    </source>
</evidence>
<reference evidence="2" key="2">
    <citation type="submission" date="2018-08" db="UniProtKB">
        <authorList>
            <consortium name="EnsemblPlants"/>
        </authorList>
    </citation>
    <scope>IDENTIFICATION</scope>
    <source>
        <strain evidence="2">Yugu1</strain>
    </source>
</reference>
<evidence type="ECO:0000313" key="2">
    <source>
        <dbReference type="EnsemblPlants" id="KQL29106"/>
    </source>
</evidence>
<dbReference type="OMA" id="LYDEINW"/>
<evidence type="ECO:0000313" key="3">
    <source>
        <dbReference type="Proteomes" id="UP000004995"/>
    </source>
</evidence>
<dbReference type="AlphaFoldDB" id="K3YXV9"/>
<dbReference type="InterPro" id="IPR058594">
    <property type="entry name" value="PB1-like_dom_pln"/>
</dbReference>